<dbReference type="RefSeq" id="WP_323466472.1">
    <property type="nucleotide sequence ID" value="NZ_CP144224.1"/>
</dbReference>
<keyword evidence="1" id="KW-1133">Transmembrane helix</keyword>
<reference evidence="2" key="1">
    <citation type="submission" date="2023-10" db="EMBL/GenBank/DDBJ databases">
        <title>Screening of Alkalihalophilus pseudofirmusBZ-TG-HK211 and Its Alleviation of Salt Stress on Rapeseed Growth.</title>
        <authorList>
            <person name="Zhao B."/>
            <person name="Guo T."/>
        </authorList>
    </citation>
    <scope>NUCLEOTIDE SEQUENCE</scope>
    <source>
        <strain evidence="2">BZ-TG-HK211</strain>
    </source>
</reference>
<feature type="transmembrane region" description="Helical" evidence="1">
    <location>
        <begin position="74"/>
        <end position="91"/>
    </location>
</feature>
<feature type="transmembrane region" description="Helical" evidence="1">
    <location>
        <begin position="157"/>
        <end position="177"/>
    </location>
</feature>
<feature type="transmembrane region" description="Helical" evidence="1">
    <location>
        <begin position="245"/>
        <end position="265"/>
    </location>
</feature>
<evidence type="ECO:0000256" key="1">
    <source>
        <dbReference type="SAM" id="Phobius"/>
    </source>
</evidence>
<feature type="transmembrane region" description="Helical" evidence="1">
    <location>
        <begin position="41"/>
        <end position="62"/>
    </location>
</feature>
<dbReference type="AlphaFoldDB" id="A0AAJ2NMT0"/>
<feature type="transmembrane region" description="Helical" evidence="1">
    <location>
        <begin position="16"/>
        <end position="34"/>
    </location>
</feature>
<evidence type="ECO:0000313" key="3">
    <source>
        <dbReference type="Proteomes" id="UP001285636"/>
    </source>
</evidence>
<protein>
    <submittedName>
        <fullName evidence="2">Uncharacterized protein</fullName>
    </submittedName>
</protein>
<feature type="transmembrane region" description="Helical" evidence="1">
    <location>
        <begin position="340"/>
        <end position="360"/>
    </location>
</feature>
<feature type="transmembrane region" description="Helical" evidence="1">
    <location>
        <begin position="189"/>
        <end position="207"/>
    </location>
</feature>
<proteinExistence type="predicted"/>
<evidence type="ECO:0000313" key="2">
    <source>
        <dbReference type="EMBL" id="MDV2885065.1"/>
    </source>
</evidence>
<feature type="transmembrane region" description="Helical" evidence="1">
    <location>
        <begin position="492"/>
        <end position="511"/>
    </location>
</feature>
<sequence>MEIVHQLSQVQVLNQFWLLLFFVVPMVIISRMVVAGSRFSPILIIVIFGLLLGFLLVEVNIATPGLPEFPLVDFMARTTIIALIVSFFVGGQELRKILGNKEMEVKDIVVPMNEEVVLGTGRTHFIFILRSFFLLIGIEGFMRMFLQPGSLDTVAGFYPLIAFIGLIASVILVDNKAQVGNKHVYIRKGLVETGLIIMVLFISFAIAEAVQPIIALPQIFFAMMISAAIGAIFYNWTFGPTVRALLFAGIPVVLAANFMVGGSRIGDAFAIEGMNAVLFYGFFGQLFWMFGGIALVMFIAKTAHTRNLAPGMAGSLSHSGLTGACTAGDFGKVAAQRAPIMINIPFFGHIFVFSVLAISAEQGSLWFIPTAIIVTIGIVLTALALKNLRNAQGEDRKEVKALMQFSFGWQICAVFGGLALLSMSSMSFEYGAMAQTSAISHFGLFAAIQGEMFGVESSLLIPFIFSMPFLVHPVVFFMFGKAMENNGEMPKLPVYIMAIIGLIGISFAIFAL</sequence>
<feature type="transmembrane region" description="Helical" evidence="1">
    <location>
        <begin position="405"/>
        <end position="424"/>
    </location>
</feature>
<keyword evidence="1" id="KW-0472">Membrane</keyword>
<dbReference type="Proteomes" id="UP001285636">
    <property type="component" value="Unassembled WGS sequence"/>
</dbReference>
<feature type="transmembrane region" description="Helical" evidence="1">
    <location>
        <begin position="460"/>
        <end position="480"/>
    </location>
</feature>
<gene>
    <name evidence="2" type="ORF">RYX45_07720</name>
</gene>
<feature type="transmembrane region" description="Helical" evidence="1">
    <location>
        <begin position="127"/>
        <end position="145"/>
    </location>
</feature>
<accession>A0AAJ2NMT0</accession>
<comment type="caution">
    <text evidence="2">The sequence shown here is derived from an EMBL/GenBank/DDBJ whole genome shotgun (WGS) entry which is preliminary data.</text>
</comment>
<name>A0AAJ2NMT0_ALKPS</name>
<keyword evidence="1" id="KW-0812">Transmembrane</keyword>
<feature type="transmembrane region" description="Helical" evidence="1">
    <location>
        <begin position="277"/>
        <end position="300"/>
    </location>
</feature>
<organism evidence="2 3">
    <name type="scientific">Alkalihalophilus pseudofirmus</name>
    <name type="common">Bacillus pseudofirmus</name>
    <dbReference type="NCBI Taxonomy" id="79885"/>
    <lineage>
        <taxon>Bacteria</taxon>
        <taxon>Bacillati</taxon>
        <taxon>Bacillota</taxon>
        <taxon>Bacilli</taxon>
        <taxon>Bacillales</taxon>
        <taxon>Bacillaceae</taxon>
        <taxon>Alkalihalophilus</taxon>
    </lineage>
</organism>
<feature type="transmembrane region" description="Helical" evidence="1">
    <location>
        <begin position="213"/>
        <end position="233"/>
    </location>
</feature>
<dbReference type="EMBL" id="JAWJAY010000001">
    <property type="protein sequence ID" value="MDV2885065.1"/>
    <property type="molecule type" value="Genomic_DNA"/>
</dbReference>
<feature type="transmembrane region" description="Helical" evidence="1">
    <location>
        <begin position="366"/>
        <end position="385"/>
    </location>
</feature>